<evidence type="ECO:0000313" key="2">
    <source>
        <dbReference type="Proteomes" id="UP000019253"/>
    </source>
</evidence>
<dbReference type="Proteomes" id="UP000019253">
    <property type="component" value="Unassembled WGS sequence"/>
</dbReference>
<dbReference type="AlphaFoldDB" id="W7B1W5"/>
<dbReference type="PATRIC" id="fig|1265819.5.peg.2986"/>
<dbReference type="GO" id="GO:0005829">
    <property type="term" value="C:cytosol"/>
    <property type="evidence" value="ECO:0007669"/>
    <property type="project" value="TreeGrafter"/>
</dbReference>
<comment type="caution">
    <text evidence="1">The sequence shown here is derived from an EMBL/GenBank/DDBJ whole genome shotgun (WGS) entry which is preliminary data.</text>
</comment>
<protein>
    <submittedName>
        <fullName evidence="1">Hydrolase</fullName>
    </submittedName>
</protein>
<keyword evidence="1" id="KW-0378">Hydrolase</keyword>
<dbReference type="InterPro" id="IPR036412">
    <property type="entry name" value="HAD-like_sf"/>
</dbReference>
<accession>W7B1W5</accession>
<gene>
    <name evidence="1" type="ORF">PGRAN_14972</name>
</gene>
<reference evidence="1 2" key="1">
    <citation type="journal article" date="2014" name="Int. J. Syst. Evol. Microbiol.">
        <title>Listeria floridensis sp. nov., Listeria aquatica sp. nov., Listeria cornellensis sp. nov., Listeria riparia sp. nov. and Listeria grandensis sp. nov., from agricultural and natural environments.</title>
        <authorList>
            <person name="den Bakker H.C."/>
            <person name="Warchocki S."/>
            <person name="Wright E.M."/>
            <person name="Allred A.F."/>
            <person name="Ahlstrom C."/>
            <person name="Manuel C.S."/>
            <person name="Stasiewicz M.J."/>
            <person name="Burrell A."/>
            <person name="Roof S."/>
            <person name="Strawn L."/>
            <person name="Fortes E.D."/>
            <person name="Nightingale K.K."/>
            <person name="Kephart D."/>
            <person name="Wiedmann M."/>
        </authorList>
    </citation>
    <scope>NUCLEOTIDE SEQUENCE [LARGE SCALE GENOMIC DNA]</scope>
    <source>
        <strain evidence="2">FSL F6-971</strain>
    </source>
</reference>
<dbReference type="STRING" id="1265819.PGRAN_14972"/>
<name>W7B1W5_9LIST</name>
<dbReference type="PANTHER" id="PTHR10000">
    <property type="entry name" value="PHOSPHOSERINE PHOSPHATASE"/>
    <property type="match status" value="1"/>
</dbReference>
<dbReference type="Pfam" id="PF08282">
    <property type="entry name" value="Hydrolase_3"/>
    <property type="match status" value="1"/>
</dbReference>
<dbReference type="GO" id="GO:0000287">
    <property type="term" value="F:magnesium ion binding"/>
    <property type="evidence" value="ECO:0007669"/>
    <property type="project" value="TreeGrafter"/>
</dbReference>
<proteinExistence type="predicted"/>
<dbReference type="InterPro" id="IPR023214">
    <property type="entry name" value="HAD_sf"/>
</dbReference>
<organism evidence="1 2">
    <name type="scientific">Listeria grandensis FSL F6-0971</name>
    <dbReference type="NCBI Taxonomy" id="1265819"/>
    <lineage>
        <taxon>Bacteria</taxon>
        <taxon>Bacillati</taxon>
        <taxon>Bacillota</taxon>
        <taxon>Bacilli</taxon>
        <taxon>Bacillales</taxon>
        <taxon>Listeriaceae</taxon>
        <taxon>Listeria</taxon>
    </lineage>
</organism>
<dbReference type="SUPFAM" id="SSF56784">
    <property type="entry name" value="HAD-like"/>
    <property type="match status" value="1"/>
</dbReference>
<keyword evidence="2" id="KW-1185">Reference proteome</keyword>
<dbReference type="Gene3D" id="3.30.1240.10">
    <property type="match status" value="1"/>
</dbReference>
<dbReference type="EMBL" id="AODD01000031">
    <property type="protein sequence ID" value="EUJ19887.1"/>
    <property type="molecule type" value="Genomic_DNA"/>
</dbReference>
<dbReference type="Gene3D" id="3.40.50.1000">
    <property type="entry name" value="HAD superfamily/HAD-like"/>
    <property type="match status" value="1"/>
</dbReference>
<evidence type="ECO:0000313" key="1">
    <source>
        <dbReference type="EMBL" id="EUJ19887.1"/>
    </source>
</evidence>
<dbReference type="PANTHER" id="PTHR10000:SF8">
    <property type="entry name" value="HAD SUPERFAMILY HYDROLASE-LIKE, TYPE 3"/>
    <property type="match status" value="1"/>
</dbReference>
<dbReference type="GO" id="GO:0016791">
    <property type="term" value="F:phosphatase activity"/>
    <property type="evidence" value="ECO:0007669"/>
    <property type="project" value="TreeGrafter"/>
</dbReference>
<sequence>MQTYIENAIVATEYNKYTDIEGDITGMEIVVPRVYDDILEEEVTKVILLENPTMLKHLESKLASFSEGYLSMTISKPFFLEFMNEGVDKGLVLYKLCEHLGILTSEVIAFGDSYNDLPMLNKEAVSVAMGNSIGEVKSVCDYITDTNTITVFRNLLKIEYLLLGLVLQQWRTDEIWKVWT</sequence>